<dbReference type="Gene3D" id="3.30.930.10">
    <property type="entry name" value="Bira Bifunctional Protein, Domain 2"/>
    <property type="match status" value="1"/>
</dbReference>
<protein>
    <recommendedName>
        <fullName evidence="12">Alanine--tRNA ligase</fullName>
        <ecNumber evidence="12">6.1.1.7</ecNumber>
    </recommendedName>
    <alternativeName>
        <fullName evidence="12">Alanyl-tRNA synthetase</fullName>
        <shortName evidence="12">AlaRS</shortName>
    </alternativeName>
</protein>
<evidence type="ECO:0000256" key="12">
    <source>
        <dbReference type="HAMAP-Rule" id="MF_00036"/>
    </source>
</evidence>
<evidence type="ECO:0000259" key="14">
    <source>
        <dbReference type="PROSITE" id="PS50860"/>
    </source>
</evidence>
<dbReference type="FunFam" id="3.30.980.10:FF:000004">
    <property type="entry name" value="Alanine--tRNA ligase, cytoplasmic"/>
    <property type="match status" value="1"/>
</dbReference>
<dbReference type="RefSeq" id="WP_066745343.1">
    <property type="nucleotide sequence ID" value="NZ_CP016757.1"/>
</dbReference>
<dbReference type="GO" id="GO:0004813">
    <property type="term" value="F:alanine-tRNA ligase activity"/>
    <property type="evidence" value="ECO:0007669"/>
    <property type="project" value="UniProtKB-UniRule"/>
</dbReference>
<dbReference type="InterPro" id="IPR009000">
    <property type="entry name" value="Transl_B-barrel_sf"/>
</dbReference>
<dbReference type="NCBIfam" id="TIGR00344">
    <property type="entry name" value="alaS"/>
    <property type="match status" value="1"/>
</dbReference>
<evidence type="ECO:0000313" key="16">
    <source>
        <dbReference type="Proteomes" id="UP000093044"/>
    </source>
</evidence>
<dbReference type="GO" id="GO:0000049">
    <property type="term" value="F:tRNA binding"/>
    <property type="evidence" value="ECO:0007669"/>
    <property type="project" value="UniProtKB-KW"/>
</dbReference>
<evidence type="ECO:0000256" key="13">
    <source>
        <dbReference type="SAM" id="Coils"/>
    </source>
</evidence>
<dbReference type="SMART" id="SM00863">
    <property type="entry name" value="tRNA_SAD"/>
    <property type="match status" value="1"/>
</dbReference>
<keyword evidence="9 12" id="KW-0694">RNA-binding</keyword>
<dbReference type="SUPFAM" id="SSF55681">
    <property type="entry name" value="Class II aaRS and biotin synthetases"/>
    <property type="match status" value="1"/>
</dbReference>
<dbReference type="InterPro" id="IPR012947">
    <property type="entry name" value="tRNA_SAD"/>
</dbReference>
<evidence type="ECO:0000256" key="11">
    <source>
        <dbReference type="ARBA" id="ARBA00023146"/>
    </source>
</evidence>
<keyword evidence="13" id="KW-0175">Coiled coil</keyword>
<dbReference type="InterPro" id="IPR018164">
    <property type="entry name" value="Ala-tRNA-synth_IIc_N"/>
</dbReference>
<evidence type="ECO:0000256" key="10">
    <source>
        <dbReference type="ARBA" id="ARBA00022917"/>
    </source>
</evidence>
<dbReference type="GO" id="GO:0008270">
    <property type="term" value="F:zinc ion binding"/>
    <property type="evidence" value="ECO:0007669"/>
    <property type="project" value="UniProtKB-UniRule"/>
</dbReference>
<evidence type="ECO:0000256" key="4">
    <source>
        <dbReference type="ARBA" id="ARBA00022598"/>
    </source>
</evidence>
<dbReference type="CDD" id="cd00673">
    <property type="entry name" value="AlaRS_core"/>
    <property type="match status" value="1"/>
</dbReference>
<keyword evidence="12" id="KW-0963">Cytoplasm</keyword>
<dbReference type="FunFam" id="3.10.310.40:FF:000001">
    <property type="entry name" value="Alanine--tRNA ligase"/>
    <property type="match status" value="1"/>
</dbReference>
<dbReference type="Gene3D" id="2.40.30.130">
    <property type="match status" value="1"/>
</dbReference>
<dbReference type="Pfam" id="PF02272">
    <property type="entry name" value="DHHA1"/>
    <property type="match status" value="1"/>
</dbReference>
<dbReference type="GO" id="GO:0002161">
    <property type="term" value="F:aminoacyl-tRNA deacylase activity"/>
    <property type="evidence" value="ECO:0007669"/>
    <property type="project" value="TreeGrafter"/>
</dbReference>
<dbReference type="Proteomes" id="UP000093044">
    <property type="component" value="Chromosome"/>
</dbReference>
<dbReference type="SUPFAM" id="SSF50447">
    <property type="entry name" value="Translation proteins"/>
    <property type="match status" value="1"/>
</dbReference>
<keyword evidence="4 12" id="KW-0436">Ligase</keyword>
<comment type="subcellular location">
    <subcellularLocation>
        <location evidence="1 12">Cytoplasm</location>
    </subcellularLocation>
</comment>
<keyword evidence="8 12" id="KW-0067">ATP-binding</keyword>
<evidence type="ECO:0000256" key="1">
    <source>
        <dbReference type="ARBA" id="ARBA00004496"/>
    </source>
</evidence>
<dbReference type="InterPro" id="IPR018162">
    <property type="entry name" value="Ala-tRNA-ligase_IIc_anticod-bd"/>
</dbReference>
<keyword evidence="16" id="KW-1185">Reference proteome</keyword>
<dbReference type="EC" id="6.1.1.7" evidence="12"/>
<evidence type="ECO:0000256" key="6">
    <source>
        <dbReference type="ARBA" id="ARBA00022741"/>
    </source>
</evidence>
<dbReference type="AlphaFoldDB" id="A0A1B2I5S6"/>
<keyword evidence="11 12" id="KW-0030">Aminoacyl-tRNA synthetase</keyword>
<dbReference type="STRING" id="1197717.BED41_09645"/>
<dbReference type="Gene3D" id="3.30.54.20">
    <property type="match status" value="1"/>
</dbReference>
<dbReference type="Pfam" id="PF07973">
    <property type="entry name" value="tRNA_SAD"/>
    <property type="match status" value="1"/>
</dbReference>
<evidence type="ECO:0000256" key="5">
    <source>
        <dbReference type="ARBA" id="ARBA00022723"/>
    </source>
</evidence>
<dbReference type="GeneID" id="83058110"/>
<dbReference type="OrthoDB" id="9803884at2"/>
<dbReference type="FunFam" id="3.30.54.20:FF:000001">
    <property type="entry name" value="Alanine--tRNA ligase"/>
    <property type="match status" value="1"/>
</dbReference>
<keyword evidence="6 12" id="KW-0547">Nucleotide-binding</keyword>
<dbReference type="Pfam" id="PF01411">
    <property type="entry name" value="tRNA-synt_2c"/>
    <property type="match status" value="1"/>
</dbReference>
<dbReference type="FunFam" id="2.40.30.130:FF:000001">
    <property type="entry name" value="Alanine--tRNA ligase"/>
    <property type="match status" value="1"/>
</dbReference>
<evidence type="ECO:0000256" key="7">
    <source>
        <dbReference type="ARBA" id="ARBA00022833"/>
    </source>
</evidence>
<feature type="binding site" evidence="12">
    <location>
        <position position="668"/>
    </location>
    <ligand>
        <name>Zn(2+)</name>
        <dbReference type="ChEBI" id="CHEBI:29105"/>
    </ligand>
</feature>
<keyword evidence="7 12" id="KW-0862">Zinc</keyword>
<dbReference type="InterPro" id="IPR023033">
    <property type="entry name" value="Ala_tRNA_ligase_euk/bac"/>
</dbReference>
<keyword evidence="10 12" id="KW-0648">Protein biosynthesis</keyword>
<dbReference type="PANTHER" id="PTHR11777">
    <property type="entry name" value="ALANYL-TRNA SYNTHETASE"/>
    <property type="match status" value="1"/>
</dbReference>
<dbReference type="EMBL" id="CP016757">
    <property type="protein sequence ID" value="ANZ45306.1"/>
    <property type="molecule type" value="Genomic_DNA"/>
</dbReference>
<comment type="similarity">
    <text evidence="2 12">Belongs to the class-II aminoacyl-tRNA synthetase family.</text>
</comment>
<dbReference type="Gene3D" id="3.10.310.40">
    <property type="match status" value="1"/>
</dbReference>
<gene>
    <name evidence="12" type="primary">alaS</name>
    <name evidence="15" type="ORF">BED41_09645</name>
</gene>
<dbReference type="KEGG" id="cpor:BED41_09645"/>
<keyword evidence="5 12" id="KW-0479">Metal-binding</keyword>
<comment type="catalytic activity">
    <reaction evidence="12">
        <text>tRNA(Ala) + L-alanine + ATP = L-alanyl-tRNA(Ala) + AMP + diphosphate</text>
        <dbReference type="Rhea" id="RHEA:12540"/>
        <dbReference type="Rhea" id="RHEA-COMP:9657"/>
        <dbReference type="Rhea" id="RHEA-COMP:9923"/>
        <dbReference type="ChEBI" id="CHEBI:30616"/>
        <dbReference type="ChEBI" id="CHEBI:33019"/>
        <dbReference type="ChEBI" id="CHEBI:57972"/>
        <dbReference type="ChEBI" id="CHEBI:78442"/>
        <dbReference type="ChEBI" id="CHEBI:78497"/>
        <dbReference type="ChEBI" id="CHEBI:456215"/>
        <dbReference type="EC" id="6.1.1.7"/>
    </reaction>
</comment>
<comment type="function">
    <text evidence="12">Catalyzes the attachment of alanine to tRNA(Ala) in a two-step reaction: alanine is first activated by ATP to form Ala-AMP and then transferred to the acceptor end of tRNA(Ala). Also edits incorrectly charged Ser-tRNA(Ala) and Gly-tRNA(Ala) via its editing domain.</text>
</comment>
<dbReference type="InterPro" id="IPR050058">
    <property type="entry name" value="Ala-tRNA_ligase"/>
</dbReference>
<dbReference type="InterPro" id="IPR002318">
    <property type="entry name" value="Ala-tRNA-lgiase_IIc"/>
</dbReference>
<dbReference type="SUPFAM" id="SSF55186">
    <property type="entry name" value="ThrRS/AlaRS common domain"/>
    <property type="match status" value="1"/>
</dbReference>
<reference evidence="15" key="1">
    <citation type="submission" date="2016-08" db="EMBL/GenBank/DDBJ databases">
        <title>Complete genome of Cloacibacillus porcorum.</title>
        <authorList>
            <person name="Looft T."/>
            <person name="Bayles D.O."/>
            <person name="Alt D.P."/>
        </authorList>
    </citation>
    <scope>NUCLEOTIDE SEQUENCE [LARGE SCALE GENOMIC DNA]</scope>
    <source>
        <strain evidence="15">CL-84</strain>
    </source>
</reference>
<dbReference type="SUPFAM" id="SSF101353">
    <property type="entry name" value="Putative anticodon-binding domain of alanyl-tRNA synthetase (AlaRS)"/>
    <property type="match status" value="1"/>
</dbReference>
<keyword evidence="3 12" id="KW-0820">tRNA-binding</keyword>
<dbReference type="GO" id="GO:0006419">
    <property type="term" value="P:alanyl-tRNA aminoacylation"/>
    <property type="evidence" value="ECO:0007669"/>
    <property type="project" value="UniProtKB-UniRule"/>
</dbReference>
<evidence type="ECO:0000256" key="3">
    <source>
        <dbReference type="ARBA" id="ARBA00022555"/>
    </source>
</evidence>
<feature type="domain" description="Alanyl-transfer RNA synthetases family profile" evidence="14">
    <location>
        <begin position="4"/>
        <end position="711"/>
    </location>
</feature>
<dbReference type="HAMAP" id="MF_00036_B">
    <property type="entry name" value="Ala_tRNA_synth_B"/>
    <property type="match status" value="1"/>
</dbReference>
<feature type="coiled-coil region" evidence="13">
    <location>
        <begin position="727"/>
        <end position="754"/>
    </location>
</feature>
<evidence type="ECO:0000256" key="8">
    <source>
        <dbReference type="ARBA" id="ARBA00022840"/>
    </source>
</evidence>
<dbReference type="Gene3D" id="3.30.980.10">
    <property type="entry name" value="Threonyl-trna Synthetase, Chain A, domain 2"/>
    <property type="match status" value="1"/>
</dbReference>
<feature type="binding site" evidence="12">
    <location>
        <position position="566"/>
    </location>
    <ligand>
        <name>Zn(2+)</name>
        <dbReference type="ChEBI" id="CHEBI:29105"/>
    </ligand>
</feature>
<evidence type="ECO:0000256" key="2">
    <source>
        <dbReference type="ARBA" id="ARBA00008226"/>
    </source>
</evidence>
<name>A0A1B2I5S6_9BACT</name>
<dbReference type="InterPro" id="IPR045864">
    <property type="entry name" value="aa-tRNA-synth_II/BPL/LPL"/>
</dbReference>
<accession>A0A1B2I5S6</accession>
<dbReference type="PRINTS" id="PR00980">
    <property type="entry name" value="TRNASYNTHALA"/>
</dbReference>
<dbReference type="InterPro" id="IPR018165">
    <property type="entry name" value="Ala-tRNA-synth_IIc_core"/>
</dbReference>
<dbReference type="PANTHER" id="PTHR11777:SF9">
    <property type="entry name" value="ALANINE--TRNA LIGASE, CYTOPLASMIC"/>
    <property type="match status" value="1"/>
</dbReference>
<dbReference type="GO" id="GO:0005524">
    <property type="term" value="F:ATP binding"/>
    <property type="evidence" value="ECO:0007669"/>
    <property type="project" value="UniProtKB-UniRule"/>
</dbReference>
<dbReference type="InterPro" id="IPR003156">
    <property type="entry name" value="DHHA1_dom"/>
</dbReference>
<sequence>MERRSGKELRELFLKFFEEKGCKRYHSFSLVPDDPTLLFTIAGMVPFKPYFLGLKTPEVTRATTAQKCVRTNDIENVGRTARHHTFFEMLGNFSFGDYFKPEIIPWAWEFLTERVGLDPNRLYATVYLDDDEAYDIWHEKVGLPKERIFRLGADDNFWAAGPVGPCGPCSEIIYDQGEKFSCGKPTCTVGCDCDRYLEIWNLVFMQYNRDEAGNLTPLPHKNIDTGMGLERLASVVQSVPNDFETDLFRPIMDKACELVNVKYGEDPKKDMAVKVISDHIRASAFMIADGILPTNDGGGYVLRRLIRRCVRYGRLLGIERPFLTELLPVVRESIGDEYSELIEQASAIEQVLSTEEERFSRTLSQGSDLMDSEIDKLTAAGRNILPGDVAFVLYDTFGFPLELTEEMCEERGITIDKEGFEAAMEEQRERARASSKQTSSVISKNVYTELADKIAPSPFCGYTKTKCEAQVKAIIVDGALAESAAAGTEADLVLSETPFYAEKGGQVGDTGTITAGGMTFEVADTIYPVADLIVHRGRVTAGTVKAGDSVSAEINVERRAEIQRHHTATHLLHEALARVLGKHVRQAGSIVTPTFLRFDFNHFAPVTLDELREVERLVYAEVLKNKPVVTTIMAIEEAKKTGARALFDEKYGDEVRVLDIEDFSTELCGGTHVKNTGEIGLVKIIREEGIGSGIRRITAVAGSSSLPLFQSFGLAVTSMVTMLGGDVETLMSKIESMVDEKKVLERKNRELQVKAAMSDIENSVKPRANAGGVDLIVEKFDDITPDLLRQIGDRIRQKYPNALMLLAGVGEEKRVALTAMASPEIVKLGAHAGTLLKAVAAEMGGKGGGSPTLAQGGAQSSKDLGKAFDAAPKLFEELMTKGK</sequence>
<comment type="cofactor">
    <cofactor evidence="12">
        <name>Zn(2+)</name>
        <dbReference type="ChEBI" id="CHEBI:29105"/>
    </cofactor>
    <text evidence="12">Binds 1 zinc ion per subunit.</text>
</comment>
<feature type="binding site" evidence="12">
    <location>
        <position position="672"/>
    </location>
    <ligand>
        <name>Zn(2+)</name>
        <dbReference type="ChEBI" id="CHEBI:29105"/>
    </ligand>
</feature>
<dbReference type="FunFam" id="3.30.930.10:FF:000004">
    <property type="entry name" value="Alanine--tRNA ligase"/>
    <property type="match status" value="1"/>
</dbReference>
<organism evidence="15 16">
    <name type="scientific">Cloacibacillus porcorum</name>
    <dbReference type="NCBI Taxonomy" id="1197717"/>
    <lineage>
        <taxon>Bacteria</taxon>
        <taxon>Thermotogati</taxon>
        <taxon>Synergistota</taxon>
        <taxon>Synergistia</taxon>
        <taxon>Synergistales</taxon>
        <taxon>Synergistaceae</taxon>
        <taxon>Cloacibacillus</taxon>
    </lineage>
</organism>
<dbReference type="GO" id="GO:0005829">
    <property type="term" value="C:cytosol"/>
    <property type="evidence" value="ECO:0007669"/>
    <property type="project" value="TreeGrafter"/>
</dbReference>
<proteinExistence type="inferred from homology"/>
<dbReference type="InterPro" id="IPR018163">
    <property type="entry name" value="Thr/Ala-tRNA-synth_IIc_edit"/>
</dbReference>
<evidence type="ECO:0000313" key="15">
    <source>
        <dbReference type="EMBL" id="ANZ45306.1"/>
    </source>
</evidence>
<dbReference type="PROSITE" id="PS50860">
    <property type="entry name" value="AA_TRNA_LIGASE_II_ALA"/>
    <property type="match status" value="1"/>
</dbReference>
<comment type="domain">
    <text evidence="12">Consists of three domains; the N-terminal catalytic domain, the editing domain and the C-terminal C-Ala domain. The editing domain removes incorrectly charged amino acids, while the C-Ala domain, along with tRNA(Ala), serves as a bridge to cooperatively bring together the editing and aminoacylation centers thus stimulating deacylation of misacylated tRNAs.</text>
</comment>
<feature type="binding site" evidence="12">
    <location>
        <position position="570"/>
    </location>
    <ligand>
        <name>Zn(2+)</name>
        <dbReference type="ChEBI" id="CHEBI:29105"/>
    </ligand>
</feature>
<evidence type="ECO:0000256" key="9">
    <source>
        <dbReference type="ARBA" id="ARBA00022884"/>
    </source>
</evidence>